<sequence>MPPPQGDDVFHDASSNRATSPPTIITTRPSTDTPTELNTNNLPPPPWTPRPKTPGVRRLSPGRPGTASTTHTTATTITTLTTTTKSFLTTTLTTLTYLYQRYTHFYASLPLHYQILVSLSGLLILTLTILLLIYSHTILVALGAAAQTWRARPLGWLPLWLATVATGFPPLIGYSTCVTLAGFVYGFPAGWPLAASATVVGSAGAFAASRGVLRGYVQRLVGADARFVALGQVLRRDGLGVLVMIRLCPLPYSLSNGFLATVGSLGVGQFVLATLAATPKLLVHVFIGWQLSQLAEPGDKMSGASRAINYISMAAFGLLGFSVGLFIYRRTMARAAELAREAQLEAGEALLDGHDEVEEGITGDDLESGRMVDPDELDAAALMDDDDISLWDASGDGYHDSWDDEPAGNGFGSNGRGKGGINGATK</sequence>
<evidence type="ECO:0000256" key="5">
    <source>
        <dbReference type="ARBA" id="ARBA00020673"/>
    </source>
</evidence>
<comment type="similarity">
    <text evidence="3">Belongs to the TVP38/TMEM64 family.</text>
</comment>
<dbReference type="Proteomes" id="UP000001056">
    <property type="component" value="Unassembled WGS sequence"/>
</dbReference>
<evidence type="ECO:0000256" key="4">
    <source>
        <dbReference type="ARBA" id="ARBA00013533"/>
    </source>
</evidence>
<keyword evidence="7 11" id="KW-1133">Transmembrane helix</keyword>
<dbReference type="GO" id="GO:0000022">
    <property type="term" value="P:mitotic spindle elongation"/>
    <property type="evidence" value="ECO:0007669"/>
    <property type="project" value="TreeGrafter"/>
</dbReference>
<feature type="region of interest" description="Disordered" evidence="10">
    <location>
        <begin position="1"/>
        <end position="71"/>
    </location>
</feature>
<feature type="compositionally biased region" description="Low complexity" evidence="10">
    <location>
        <begin position="19"/>
        <end position="41"/>
    </location>
</feature>
<protein>
    <recommendedName>
        <fullName evidence="4">Golgi apparatus membrane protein TVP38</fullName>
    </recommendedName>
    <alternativeName>
        <fullName evidence="5">Golgi apparatus membrane protein tvp38</fullName>
    </alternativeName>
</protein>
<keyword evidence="6 11" id="KW-0812">Transmembrane</keyword>
<dbReference type="FunCoup" id="Q2HFN8">
    <property type="interactions" value="99"/>
</dbReference>
<evidence type="ECO:0000313" key="14">
    <source>
        <dbReference type="Proteomes" id="UP000001056"/>
    </source>
</evidence>
<dbReference type="InterPro" id="IPR051076">
    <property type="entry name" value="Golgi_membrane_TVP38/TMEM64"/>
</dbReference>
<evidence type="ECO:0000256" key="2">
    <source>
        <dbReference type="ARBA" id="ARBA00004653"/>
    </source>
</evidence>
<dbReference type="RefSeq" id="XP_001220187.1">
    <property type="nucleotide sequence ID" value="XM_001220186.1"/>
</dbReference>
<dbReference type="EMBL" id="CH408029">
    <property type="protein sequence ID" value="EAQ92731.1"/>
    <property type="molecule type" value="Genomic_DNA"/>
</dbReference>
<feature type="compositionally biased region" description="Gly residues" evidence="10">
    <location>
        <begin position="409"/>
        <end position="426"/>
    </location>
</feature>
<feature type="compositionally biased region" description="Pro residues" evidence="10">
    <location>
        <begin position="42"/>
        <end position="52"/>
    </location>
</feature>
<dbReference type="OMA" id="YHDEFTD"/>
<dbReference type="GeneID" id="4387282"/>
<dbReference type="GO" id="GO:0000139">
    <property type="term" value="C:Golgi membrane"/>
    <property type="evidence" value="ECO:0007669"/>
    <property type="project" value="UniProtKB-SubCell"/>
</dbReference>
<feature type="transmembrane region" description="Helical" evidence="11">
    <location>
        <begin position="157"/>
        <end position="185"/>
    </location>
</feature>
<name>Q2HFN8_CHAGB</name>
<feature type="transmembrane region" description="Helical" evidence="11">
    <location>
        <begin position="191"/>
        <end position="209"/>
    </location>
</feature>
<reference evidence="14" key="1">
    <citation type="journal article" date="2015" name="Genome Announc.">
        <title>Draft genome sequence of the cellulolytic fungus Chaetomium globosum.</title>
        <authorList>
            <person name="Cuomo C.A."/>
            <person name="Untereiner W.A."/>
            <person name="Ma L.-J."/>
            <person name="Grabherr M."/>
            <person name="Birren B.W."/>
        </authorList>
    </citation>
    <scope>NUCLEOTIDE SEQUENCE [LARGE SCALE GENOMIC DNA]</scope>
    <source>
        <strain evidence="14">ATCC 6205 / CBS 148.51 / DSM 1962 / NBRC 6347 / NRRL 1970</strain>
    </source>
</reference>
<dbReference type="HOGENOM" id="CLU_041954_0_0_1"/>
<dbReference type="InParanoid" id="Q2HFN8"/>
<comment type="function">
    <text evidence="1">Golgi membrane protein involved in vesicular trafficking and spindle migration.</text>
</comment>
<dbReference type="STRING" id="306901.Q2HFN8"/>
<feature type="region of interest" description="Disordered" evidence="10">
    <location>
        <begin position="394"/>
        <end position="426"/>
    </location>
</feature>
<dbReference type="InterPro" id="IPR032816">
    <property type="entry name" value="VTT_dom"/>
</dbReference>
<evidence type="ECO:0000256" key="6">
    <source>
        <dbReference type="ARBA" id="ARBA00022692"/>
    </source>
</evidence>
<dbReference type="PANTHER" id="PTHR47549:SF1">
    <property type="entry name" value="GOLGI APPARATUS MEMBRANE PROTEIN TVP38"/>
    <property type="match status" value="1"/>
</dbReference>
<evidence type="ECO:0000313" key="13">
    <source>
        <dbReference type="EMBL" id="EAQ92731.1"/>
    </source>
</evidence>
<dbReference type="AlphaFoldDB" id="Q2HFN8"/>
<evidence type="ECO:0000256" key="1">
    <source>
        <dbReference type="ARBA" id="ARBA00002978"/>
    </source>
</evidence>
<keyword evidence="14" id="KW-1185">Reference proteome</keyword>
<dbReference type="VEuPathDB" id="FungiDB:CHGG_00966"/>
<proteinExistence type="inferred from homology"/>
<dbReference type="PANTHER" id="PTHR47549">
    <property type="entry name" value="GOLGI APPARATUS MEMBRANE PROTEIN TVP38-RELATED"/>
    <property type="match status" value="1"/>
</dbReference>
<feature type="transmembrane region" description="Helical" evidence="11">
    <location>
        <begin position="115"/>
        <end position="145"/>
    </location>
</feature>
<feature type="domain" description="VTT" evidence="12">
    <location>
        <begin position="174"/>
        <end position="289"/>
    </location>
</feature>
<evidence type="ECO:0000256" key="10">
    <source>
        <dbReference type="SAM" id="MobiDB-lite"/>
    </source>
</evidence>
<dbReference type="GO" id="GO:0016192">
    <property type="term" value="P:vesicle-mediated transport"/>
    <property type="evidence" value="ECO:0007669"/>
    <property type="project" value="TreeGrafter"/>
</dbReference>
<dbReference type="eggNOG" id="KOG3140">
    <property type="taxonomic scope" value="Eukaryota"/>
</dbReference>
<evidence type="ECO:0000256" key="11">
    <source>
        <dbReference type="SAM" id="Phobius"/>
    </source>
</evidence>
<evidence type="ECO:0000256" key="8">
    <source>
        <dbReference type="ARBA" id="ARBA00023034"/>
    </source>
</evidence>
<feature type="transmembrane region" description="Helical" evidence="11">
    <location>
        <begin position="307"/>
        <end position="328"/>
    </location>
</feature>
<organism evidence="13 14">
    <name type="scientific">Chaetomium globosum (strain ATCC 6205 / CBS 148.51 / DSM 1962 / NBRC 6347 / NRRL 1970)</name>
    <name type="common">Soil fungus</name>
    <dbReference type="NCBI Taxonomy" id="306901"/>
    <lineage>
        <taxon>Eukaryota</taxon>
        <taxon>Fungi</taxon>
        <taxon>Dikarya</taxon>
        <taxon>Ascomycota</taxon>
        <taxon>Pezizomycotina</taxon>
        <taxon>Sordariomycetes</taxon>
        <taxon>Sordariomycetidae</taxon>
        <taxon>Sordariales</taxon>
        <taxon>Chaetomiaceae</taxon>
        <taxon>Chaetomium</taxon>
    </lineage>
</organism>
<evidence type="ECO:0000256" key="9">
    <source>
        <dbReference type="ARBA" id="ARBA00023136"/>
    </source>
</evidence>
<dbReference type="Pfam" id="PF09335">
    <property type="entry name" value="VTT_dom"/>
    <property type="match status" value="1"/>
</dbReference>
<accession>Q2HFN8</accession>
<keyword evidence="8" id="KW-0333">Golgi apparatus</keyword>
<evidence type="ECO:0000259" key="12">
    <source>
        <dbReference type="Pfam" id="PF09335"/>
    </source>
</evidence>
<feature type="transmembrane region" description="Helical" evidence="11">
    <location>
        <begin position="258"/>
        <end position="287"/>
    </location>
</feature>
<evidence type="ECO:0000256" key="7">
    <source>
        <dbReference type="ARBA" id="ARBA00022989"/>
    </source>
</evidence>
<gene>
    <name evidence="13" type="ORF">CHGG_00966</name>
</gene>
<keyword evidence="9 11" id="KW-0472">Membrane</keyword>
<comment type="subcellular location">
    <subcellularLocation>
        <location evidence="2">Golgi apparatus membrane</location>
        <topology evidence="2">Multi-pass membrane protein</topology>
    </subcellularLocation>
</comment>
<dbReference type="OrthoDB" id="166803at2759"/>
<evidence type="ECO:0000256" key="3">
    <source>
        <dbReference type="ARBA" id="ARBA00008640"/>
    </source>
</evidence>